<dbReference type="Proteomes" id="UP001227543">
    <property type="component" value="Unassembled WGS sequence"/>
</dbReference>
<reference evidence="2 3" key="1">
    <citation type="submission" date="2016-10" db="EMBL/GenBank/DDBJ databases">
        <title>The genome sequence of Colletotrichum fioriniae PJ7.</title>
        <authorList>
            <person name="Baroncelli R."/>
        </authorList>
    </citation>
    <scope>NUCLEOTIDE SEQUENCE [LARGE SCALE GENOMIC DNA]</scope>
    <source>
        <strain evidence="2 3">Tom-12</strain>
    </source>
</reference>
<dbReference type="EMBL" id="MLFU01000043">
    <property type="protein sequence ID" value="KAK1492222.1"/>
    <property type="molecule type" value="Genomic_DNA"/>
</dbReference>
<feature type="region of interest" description="Disordered" evidence="1">
    <location>
        <begin position="25"/>
        <end position="50"/>
    </location>
</feature>
<gene>
    <name evidence="2" type="ORF">CTAM01_10016</name>
</gene>
<accession>A0ABQ9R291</accession>
<organism evidence="2 3">
    <name type="scientific">Colletotrichum tamarilloi</name>
    <dbReference type="NCBI Taxonomy" id="1209934"/>
    <lineage>
        <taxon>Eukaryota</taxon>
        <taxon>Fungi</taxon>
        <taxon>Dikarya</taxon>
        <taxon>Ascomycota</taxon>
        <taxon>Pezizomycotina</taxon>
        <taxon>Sordariomycetes</taxon>
        <taxon>Hypocreomycetidae</taxon>
        <taxon>Glomerellales</taxon>
        <taxon>Glomerellaceae</taxon>
        <taxon>Colletotrichum</taxon>
        <taxon>Colletotrichum acutatum species complex</taxon>
    </lineage>
</organism>
<evidence type="ECO:0000256" key="1">
    <source>
        <dbReference type="SAM" id="MobiDB-lite"/>
    </source>
</evidence>
<sequence>MLFPALSCGSEELTLKHLGKSLEHLGTEANNPPSSLDFGQDRRSGGRCAEPPPGPGCAISVCAEQRAHTYYHYRSCTDHRPNPHEQFRFRMVACARQPERVCSVILGSRARESPRGWFEPRSTAGRGYHYRMPRKRKPWYGYRYLEAWPTLSAQSQGHLTSESLSPFQSTTRGASAVLGRQGCLAVSKSCFFGSGRLGISRNVKARVLLQRQESVPARGKICLFPRLFSQVPSFCHQQACELQHTKQHSSENRRNHNTLLGLLPIESKFGPHTFERDFTGSSNYMQAPRQPKHLARRGEGQVRCQGGGGGCAISLARSPQSPMPHSVWGFISRVNFFNLVLLVDRHLRLQSLSMWLTTKTG</sequence>
<comment type="caution">
    <text evidence="2">The sequence shown here is derived from an EMBL/GenBank/DDBJ whole genome shotgun (WGS) entry which is preliminary data.</text>
</comment>
<dbReference type="GeneID" id="85410270"/>
<name>A0ABQ9R291_9PEZI</name>
<evidence type="ECO:0000313" key="3">
    <source>
        <dbReference type="Proteomes" id="UP001227543"/>
    </source>
</evidence>
<protein>
    <submittedName>
        <fullName evidence="2">Uncharacterized protein</fullName>
    </submittedName>
</protein>
<keyword evidence="3" id="KW-1185">Reference proteome</keyword>
<dbReference type="RefSeq" id="XP_060379360.1">
    <property type="nucleotide sequence ID" value="XM_060526032.1"/>
</dbReference>
<evidence type="ECO:0000313" key="2">
    <source>
        <dbReference type="EMBL" id="KAK1492222.1"/>
    </source>
</evidence>
<proteinExistence type="predicted"/>